<sequence length="53" mass="6048">ATEWAIERAAKRAVEWAAEWTVEQARVMIGIDKPGGWVVVEENDSVQEEVFIF</sequence>
<dbReference type="AlphaFoldDB" id="A0A9N9EI61"/>
<keyword evidence="2" id="KW-1185">Reference proteome</keyword>
<feature type="non-terminal residue" evidence="1">
    <location>
        <position position="1"/>
    </location>
</feature>
<gene>
    <name evidence="1" type="ORF">RFULGI_LOCUS9293</name>
</gene>
<reference evidence="1" key="1">
    <citation type="submission" date="2021-06" db="EMBL/GenBank/DDBJ databases">
        <authorList>
            <person name="Kallberg Y."/>
            <person name="Tangrot J."/>
            <person name="Rosling A."/>
        </authorList>
    </citation>
    <scope>NUCLEOTIDE SEQUENCE</scope>
    <source>
        <strain evidence="1">IN212</strain>
    </source>
</reference>
<proteinExistence type="predicted"/>
<evidence type="ECO:0000313" key="1">
    <source>
        <dbReference type="EMBL" id="CAG8672757.1"/>
    </source>
</evidence>
<dbReference type="EMBL" id="CAJVPZ010016347">
    <property type="protein sequence ID" value="CAG8672757.1"/>
    <property type="molecule type" value="Genomic_DNA"/>
</dbReference>
<protein>
    <submittedName>
        <fullName evidence="1">7197_t:CDS:1</fullName>
    </submittedName>
</protein>
<organism evidence="1 2">
    <name type="scientific">Racocetra fulgida</name>
    <dbReference type="NCBI Taxonomy" id="60492"/>
    <lineage>
        <taxon>Eukaryota</taxon>
        <taxon>Fungi</taxon>
        <taxon>Fungi incertae sedis</taxon>
        <taxon>Mucoromycota</taxon>
        <taxon>Glomeromycotina</taxon>
        <taxon>Glomeromycetes</taxon>
        <taxon>Diversisporales</taxon>
        <taxon>Gigasporaceae</taxon>
        <taxon>Racocetra</taxon>
    </lineage>
</organism>
<accession>A0A9N9EI61</accession>
<evidence type="ECO:0000313" key="2">
    <source>
        <dbReference type="Proteomes" id="UP000789396"/>
    </source>
</evidence>
<name>A0A9N9EI61_9GLOM</name>
<dbReference type="Proteomes" id="UP000789396">
    <property type="component" value="Unassembled WGS sequence"/>
</dbReference>
<comment type="caution">
    <text evidence="1">The sequence shown here is derived from an EMBL/GenBank/DDBJ whole genome shotgun (WGS) entry which is preliminary data.</text>
</comment>